<evidence type="ECO:0000256" key="1">
    <source>
        <dbReference type="ARBA" id="ARBA00004430"/>
    </source>
</evidence>
<name>A0ABR2Z0D1_9CHLO</name>
<feature type="compositionally biased region" description="Basic residues" evidence="4">
    <location>
        <begin position="162"/>
        <end position="174"/>
    </location>
</feature>
<keyword evidence="3" id="KW-0677">Repeat</keyword>
<feature type="region of interest" description="Disordered" evidence="4">
    <location>
        <begin position="124"/>
        <end position="174"/>
    </location>
</feature>
<evidence type="ECO:0000256" key="2">
    <source>
        <dbReference type="ARBA" id="ARBA00022614"/>
    </source>
</evidence>
<sequence length="174" mass="17875">MAHNRLSSIGDALSHCTALKELRLNHNAIERLPDELAANSQLRILDLGDNPIADTDAIKVLAALPWLRNLNLKGCGTAAGGKKQLKLAALARGAQAAALLAAEPEALGTASGWAWDDPAPVEGAELGMLNGGHSDSAAAKNQSAAEAQHTGPGSIGALQKPQGKKAKKVKKGMS</sequence>
<proteinExistence type="predicted"/>
<keyword evidence="2" id="KW-0433">Leucine-rich repeat</keyword>
<dbReference type="Pfam" id="PF13855">
    <property type="entry name" value="LRR_8"/>
    <property type="match status" value="1"/>
</dbReference>
<evidence type="ECO:0000256" key="4">
    <source>
        <dbReference type="SAM" id="MobiDB-lite"/>
    </source>
</evidence>
<protein>
    <recommendedName>
        <fullName evidence="7">L domain-like protein</fullName>
    </recommendedName>
</protein>
<evidence type="ECO:0008006" key="7">
    <source>
        <dbReference type="Google" id="ProtNLM"/>
    </source>
</evidence>
<feature type="compositionally biased region" description="Low complexity" evidence="4">
    <location>
        <begin position="134"/>
        <end position="147"/>
    </location>
</feature>
<dbReference type="PANTHER" id="PTHR15454">
    <property type="entry name" value="NISCHARIN RELATED"/>
    <property type="match status" value="1"/>
</dbReference>
<reference evidence="5 6" key="1">
    <citation type="journal article" date="2024" name="Nat. Commun.">
        <title>Phylogenomics reveals the evolutionary origins of lichenization in chlorophyte algae.</title>
        <authorList>
            <person name="Puginier C."/>
            <person name="Libourel C."/>
            <person name="Otte J."/>
            <person name="Skaloud P."/>
            <person name="Haon M."/>
            <person name="Grisel S."/>
            <person name="Petersen M."/>
            <person name="Berrin J.G."/>
            <person name="Delaux P.M."/>
            <person name="Dal Grande F."/>
            <person name="Keller J."/>
        </authorList>
    </citation>
    <scope>NUCLEOTIDE SEQUENCE [LARGE SCALE GENOMIC DNA]</scope>
    <source>
        <strain evidence="5 6">SAG 216-7</strain>
    </source>
</reference>
<dbReference type="EMBL" id="JALJOT010000002">
    <property type="protein sequence ID" value="KAK9917450.1"/>
    <property type="molecule type" value="Genomic_DNA"/>
</dbReference>
<dbReference type="Proteomes" id="UP001491310">
    <property type="component" value="Unassembled WGS sequence"/>
</dbReference>
<keyword evidence="6" id="KW-1185">Reference proteome</keyword>
<evidence type="ECO:0000313" key="6">
    <source>
        <dbReference type="Proteomes" id="UP001491310"/>
    </source>
</evidence>
<dbReference type="SUPFAM" id="SSF52058">
    <property type="entry name" value="L domain-like"/>
    <property type="match status" value="1"/>
</dbReference>
<organism evidence="5 6">
    <name type="scientific">Coccomyxa subellipsoidea</name>
    <dbReference type="NCBI Taxonomy" id="248742"/>
    <lineage>
        <taxon>Eukaryota</taxon>
        <taxon>Viridiplantae</taxon>
        <taxon>Chlorophyta</taxon>
        <taxon>core chlorophytes</taxon>
        <taxon>Trebouxiophyceae</taxon>
        <taxon>Trebouxiophyceae incertae sedis</taxon>
        <taxon>Coccomyxaceae</taxon>
        <taxon>Coccomyxa</taxon>
    </lineage>
</organism>
<dbReference type="PANTHER" id="PTHR15454:SF56">
    <property type="entry name" value="PROTEIN PHOSPHATASE 1 REGULATORY SUBUNIT 7-RELATED"/>
    <property type="match status" value="1"/>
</dbReference>
<evidence type="ECO:0000256" key="3">
    <source>
        <dbReference type="ARBA" id="ARBA00022737"/>
    </source>
</evidence>
<dbReference type="Gene3D" id="3.80.10.10">
    <property type="entry name" value="Ribonuclease Inhibitor"/>
    <property type="match status" value="1"/>
</dbReference>
<accession>A0ABR2Z0D1</accession>
<comment type="caution">
    <text evidence="5">The sequence shown here is derived from an EMBL/GenBank/DDBJ whole genome shotgun (WGS) entry which is preliminary data.</text>
</comment>
<dbReference type="InterPro" id="IPR032675">
    <property type="entry name" value="LRR_dom_sf"/>
</dbReference>
<dbReference type="InterPro" id="IPR001611">
    <property type="entry name" value="Leu-rich_rpt"/>
</dbReference>
<gene>
    <name evidence="5" type="ORF">WJX75_004480</name>
</gene>
<evidence type="ECO:0000313" key="5">
    <source>
        <dbReference type="EMBL" id="KAK9917450.1"/>
    </source>
</evidence>
<comment type="subcellular location">
    <subcellularLocation>
        <location evidence="1">Cytoplasm</location>
        <location evidence="1">Cytoskeleton</location>
        <location evidence="1">Cilium axoneme</location>
    </subcellularLocation>
</comment>